<name>A0A8J6C595_DIALT</name>
<feature type="transmembrane region" description="Helical" evidence="1">
    <location>
        <begin position="67"/>
        <end position="88"/>
    </location>
</feature>
<keyword evidence="1" id="KW-0472">Membrane</keyword>
<dbReference type="AlphaFoldDB" id="A0A8J6C595"/>
<protein>
    <recommendedName>
        <fullName evidence="4">DUF1275 domain-containing protein</fullName>
    </recommendedName>
</protein>
<proteinExistence type="predicted"/>
<evidence type="ECO:0008006" key="4">
    <source>
        <dbReference type="Google" id="ProtNLM"/>
    </source>
</evidence>
<keyword evidence="3" id="KW-1185">Reference proteome</keyword>
<dbReference type="Proteomes" id="UP000751190">
    <property type="component" value="Unassembled WGS sequence"/>
</dbReference>
<evidence type="ECO:0000313" key="2">
    <source>
        <dbReference type="EMBL" id="KAG8457955.1"/>
    </source>
</evidence>
<evidence type="ECO:0000256" key="1">
    <source>
        <dbReference type="SAM" id="Phobius"/>
    </source>
</evidence>
<evidence type="ECO:0000313" key="3">
    <source>
        <dbReference type="Proteomes" id="UP000751190"/>
    </source>
</evidence>
<feature type="transmembrane region" description="Helical" evidence="1">
    <location>
        <begin position="178"/>
        <end position="205"/>
    </location>
</feature>
<dbReference type="PANTHER" id="PTHR37314:SF4">
    <property type="entry name" value="UPF0700 TRANSMEMBRANE PROTEIN YOAK"/>
    <property type="match status" value="1"/>
</dbReference>
<dbReference type="OMA" id="CIARYGC"/>
<accession>A0A8J6C595</accession>
<keyword evidence="1" id="KW-0812">Transmembrane</keyword>
<dbReference type="InterPro" id="IPR010699">
    <property type="entry name" value="DUF1275"/>
</dbReference>
<dbReference type="PANTHER" id="PTHR37314">
    <property type="entry name" value="SLR0142 PROTEIN"/>
    <property type="match status" value="1"/>
</dbReference>
<dbReference type="Pfam" id="PF06912">
    <property type="entry name" value="DUF1275"/>
    <property type="match status" value="1"/>
</dbReference>
<sequence length="235" mass="24025">MPTSATPNTPKTVPVVCRKLWLTAGLAFTAGYTDVICIARYGCFAAMQTGNLIYTSLALTSNGATGLYHLVPIAANFAGVVLLGGWVVRKPWLIAPLGAPLLLASFLACDALTWAGYGGGLGGKLLVCFPALAMGAQNTLTKEGELGLMTTLLTGNLQRVGISVSMVLHGDEIDWDEVLTVVTCLTVIFSTLLGAIIGASASFFLGAAAETRGVASGNTQPLLAAGPPAVATAVV</sequence>
<reference evidence="2" key="1">
    <citation type="submission" date="2021-05" db="EMBL/GenBank/DDBJ databases">
        <title>The genome of the haptophyte Pavlova lutheri (Diacronema luteri, Pavlovales) - a model for lipid biosynthesis in eukaryotic algae.</title>
        <authorList>
            <person name="Hulatt C.J."/>
            <person name="Posewitz M.C."/>
        </authorList>
    </citation>
    <scope>NUCLEOTIDE SEQUENCE</scope>
    <source>
        <strain evidence="2">NIVA-4/92</strain>
    </source>
</reference>
<comment type="caution">
    <text evidence="2">The sequence shown here is derived from an EMBL/GenBank/DDBJ whole genome shotgun (WGS) entry which is preliminary data.</text>
</comment>
<keyword evidence="1" id="KW-1133">Transmembrane helix</keyword>
<dbReference type="EMBL" id="JAGTXO010000060">
    <property type="protein sequence ID" value="KAG8457955.1"/>
    <property type="molecule type" value="Genomic_DNA"/>
</dbReference>
<gene>
    <name evidence="2" type="ORF">KFE25_012021</name>
</gene>
<feature type="transmembrane region" description="Helical" evidence="1">
    <location>
        <begin position="95"/>
        <end position="117"/>
    </location>
</feature>
<dbReference type="OrthoDB" id="197744at2759"/>
<organism evidence="2 3">
    <name type="scientific">Diacronema lutheri</name>
    <name type="common">Unicellular marine alga</name>
    <name type="synonym">Monochrysis lutheri</name>
    <dbReference type="NCBI Taxonomy" id="2081491"/>
    <lineage>
        <taxon>Eukaryota</taxon>
        <taxon>Haptista</taxon>
        <taxon>Haptophyta</taxon>
        <taxon>Pavlovophyceae</taxon>
        <taxon>Pavlovales</taxon>
        <taxon>Pavlovaceae</taxon>
        <taxon>Diacronema</taxon>
    </lineage>
</organism>
<feature type="transmembrane region" description="Helical" evidence="1">
    <location>
        <begin position="20"/>
        <end position="47"/>
    </location>
</feature>